<proteinExistence type="predicted"/>
<dbReference type="AlphaFoldDB" id="A0A1S9ZFX7"/>
<dbReference type="Pfam" id="PF08837">
    <property type="entry name" value="DUF1810"/>
    <property type="match status" value="1"/>
</dbReference>
<accession>A0A1S9ZFX7</accession>
<dbReference type="EMBL" id="MUXT01000012">
    <property type="protein sequence ID" value="OOR82346.1"/>
    <property type="molecule type" value="Genomic_DNA"/>
</dbReference>
<evidence type="ECO:0000313" key="1">
    <source>
        <dbReference type="EMBL" id="OOR82346.1"/>
    </source>
</evidence>
<dbReference type="InterPro" id="IPR036287">
    <property type="entry name" value="Rv1873-like_sf"/>
</dbReference>
<reference evidence="1 2" key="1">
    <citation type="submission" date="2017-02" db="EMBL/GenBank/DDBJ databases">
        <title>Draft genome sequence of Moraxella canis CCUG 8415A type strain.</title>
        <authorList>
            <person name="Engstrom-Jakobsson H."/>
            <person name="Salva-Serra F."/>
            <person name="Thorell K."/>
            <person name="Gonzales-Siles L."/>
            <person name="Karlsson R."/>
            <person name="Boulund F."/>
            <person name="Engstrand L."/>
            <person name="Moore E."/>
        </authorList>
    </citation>
    <scope>NUCLEOTIDE SEQUENCE [LARGE SCALE GENOMIC DNA]</scope>
    <source>
        <strain evidence="1 2">CCUG 8415A</strain>
    </source>
</reference>
<organism evidence="1 2">
    <name type="scientific">Moraxella canis</name>
    <dbReference type="NCBI Taxonomy" id="90239"/>
    <lineage>
        <taxon>Bacteria</taxon>
        <taxon>Pseudomonadati</taxon>
        <taxon>Pseudomonadota</taxon>
        <taxon>Gammaproteobacteria</taxon>
        <taxon>Moraxellales</taxon>
        <taxon>Moraxellaceae</taxon>
        <taxon>Moraxella</taxon>
    </lineage>
</organism>
<dbReference type="PIRSF" id="PIRSF008546">
    <property type="entry name" value="UCP008546"/>
    <property type="match status" value="1"/>
</dbReference>
<dbReference type="SUPFAM" id="SSF140736">
    <property type="entry name" value="Rv1873-like"/>
    <property type="match status" value="1"/>
</dbReference>
<comment type="caution">
    <text evidence="1">The sequence shown here is derived from an EMBL/GenBank/DDBJ whole genome shotgun (WGS) entry which is preliminary data.</text>
</comment>
<dbReference type="Proteomes" id="UP000190322">
    <property type="component" value="Unassembled WGS sequence"/>
</dbReference>
<protein>
    <recommendedName>
        <fullName evidence="3">Calpastatin</fullName>
    </recommendedName>
</protein>
<evidence type="ECO:0008006" key="3">
    <source>
        <dbReference type="Google" id="ProtNLM"/>
    </source>
</evidence>
<name>A0A1S9ZFX7_9GAMM</name>
<sequence length="152" mass="17186">MTPVDLSRFEIAQEKTYNQAVLELKNGKKLTHWMWYIFPQIQGLGKSAAAIKYAIKDLDEAQAYLNHPILGSRLIECCHILLDLDNRTALNIFGNTDSLKLLSSLTLFSLTPNADPIFEKVLAKYFDAKPDDTTKLILQKQSIQIDTVANMD</sequence>
<dbReference type="Gene3D" id="1.25.40.380">
    <property type="entry name" value="Protein of unknown function DUF1810"/>
    <property type="match status" value="1"/>
</dbReference>
<evidence type="ECO:0000313" key="2">
    <source>
        <dbReference type="Proteomes" id="UP000190322"/>
    </source>
</evidence>
<gene>
    <name evidence="1" type="ORF">B0180_09690</name>
</gene>
<dbReference type="InterPro" id="IPR014937">
    <property type="entry name" value="DUF1810"/>
</dbReference>